<dbReference type="Proteomes" id="UP000318053">
    <property type="component" value="Unassembled WGS sequence"/>
</dbReference>
<dbReference type="OrthoDB" id="283083at2"/>
<gene>
    <name evidence="2" type="ORF">CA85_15860</name>
</gene>
<comment type="caution">
    <text evidence="2">The sequence shown here is derived from an EMBL/GenBank/DDBJ whole genome shotgun (WGS) entry which is preliminary data.</text>
</comment>
<accession>A0A5C5YDW0</accession>
<name>A0A5C5YDW0_9BACT</name>
<dbReference type="Pfam" id="PF14316">
    <property type="entry name" value="DUF4381"/>
    <property type="match status" value="1"/>
</dbReference>
<keyword evidence="1" id="KW-0812">Transmembrane</keyword>
<feature type="transmembrane region" description="Helical" evidence="1">
    <location>
        <begin position="31"/>
        <end position="51"/>
    </location>
</feature>
<proteinExistence type="predicted"/>
<sequence>MSTEAKDAGSLDNLRDIAELPPVPWWPPAPGWWIVMAVLTLALCYAIWKCWLHWRANAYRRAAMAELESAATTVHIAAILKRAALVAYPRLDVASMTGAQWCDHLAKSVDGPLSAELKQELTSGVYCHEATASTAELKSFAAAWIKNHPDGRNLSSAGRRTPQTESAAC</sequence>
<reference evidence="2 3" key="1">
    <citation type="submission" date="2019-02" db="EMBL/GenBank/DDBJ databases">
        <title>Deep-cultivation of Planctomycetes and their phenomic and genomic characterization uncovers novel biology.</title>
        <authorList>
            <person name="Wiegand S."/>
            <person name="Jogler M."/>
            <person name="Boedeker C."/>
            <person name="Pinto D."/>
            <person name="Vollmers J."/>
            <person name="Rivas-Marin E."/>
            <person name="Kohn T."/>
            <person name="Peeters S.H."/>
            <person name="Heuer A."/>
            <person name="Rast P."/>
            <person name="Oberbeckmann S."/>
            <person name="Bunk B."/>
            <person name="Jeske O."/>
            <person name="Meyerdierks A."/>
            <person name="Storesund J.E."/>
            <person name="Kallscheuer N."/>
            <person name="Luecker S."/>
            <person name="Lage O.M."/>
            <person name="Pohl T."/>
            <person name="Merkel B.J."/>
            <person name="Hornburger P."/>
            <person name="Mueller R.-W."/>
            <person name="Bruemmer F."/>
            <person name="Labrenz M."/>
            <person name="Spormann A.M."/>
            <person name="Op Den Camp H."/>
            <person name="Overmann J."/>
            <person name="Amann R."/>
            <person name="Jetten M.S.M."/>
            <person name="Mascher T."/>
            <person name="Medema M.H."/>
            <person name="Devos D.P."/>
            <person name="Kaster A.-K."/>
            <person name="Ovreas L."/>
            <person name="Rohde M."/>
            <person name="Galperin M.Y."/>
            <person name="Jogler C."/>
        </authorList>
    </citation>
    <scope>NUCLEOTIDE SEQUENCE [LARGE SCALE GENOMIC DNA]</scope>
    <source>
        <strain evidence="2 3">CA85</strain>
    </source>
</reference>
<keyword evidence="1" id="KW-1133">Transmembrane helix</keyword>
<evidence type="ECO:0008006" key="4">
    <source>
        <dbReference type="Google" id="ProtNLM"/>
    </source>
</evidence>
<keyword evidence="1" id="KW-0472">Membrane</keyword>
<keyword evidence="3" id="KW-1185">Reference proteome</keyword>
<protein>
    <recommendedName>
        <fullName evidence="4">DUF4381 domain-containing protein</fullName>
    </recommendedName>
</protein>
<organism evidence="2 3">
    <name type="scientific">Allorhodopirellula solitaria</name>
    <dbReference type="NCBI Taxonomy" id="2527987"/>
    <lineage>
        <taxon>Bacteria</taxon>
        <taxon>Pseudomonadati</taxon>
        <taxon>Planctomycetota</taxon>
        <taxon>Planctomycetia</taxon>
        <taxon>Pirellulales</taxon>
        <taxon>Pirellulaceae</taxon>
        <taxon>Allorhodopirellula</taxon>
    </lineage>
</organism>
<evidence type="ECO:0000256" key="1">
    <source>
        <dbReference type="SAM" id="Phobius"/>
    </source>
</evidence>
<dbReference type="AlphaFoldDB" id="A0A5C5YDW0"/>
<dbReference type="InterPro" id="IPR025489">
    <property type="entry name" value="DUF4381"/>
</dbReference>
<evidence type="ECO:0000313" key="3">
    <source>
        <dbReference type="Proteomes" id="UP000318053"/>
    </source>
</evidence>
<dbReference type="RefSeq" id="WP_146390691.1">
    <property type="nucleotide sequence ID" value="NZ_SJPK01000003.1"/>
</dbReference>
<dbReference type="EMBL" id="SJPK01000003">
    <property type="protein sequence ID" value="TWT73119.1"/>
    <property type="molecule type" value="Genomic_DNA"/>
</dbReference>
<evidence type="ECO:0000313" key="2">
    <source>
        <dbReference type="EMBL" id="TWT73119.1"/>
    </source>
</evidence>